<reference evidence="2 3" key="1">
    <citation type="submission" date="2018-10" db="EMBL/GenBank/DDBJ databases">
        <authorList>
            <person name="Ekblom R."/>
            <person name="Jareborg N."/>
        </authorList>
    </citation>
    <scope>NUCLEOTIDE SEQUENCE [LARGE SCALE GENOMIC DNA]</scope>
    <source>
        <tissue evidence="2">Muscle</tissue>
    </source>
</reference>
<proteinExistence type="predicted"/>
<feature type="non-terminal residue" evidence="2">
    <location>
        <position position="75"/>
    </location>
</feature>
<protein>
    <submittedName>
        <fullName evidence="2">Uncharacterized protein</fullName>
    </submittedName>
</protein>
<keyword evidence="3" id="KW-1185">Reference proteome</keyword>
<name>A0A9X9M9A8_GULGU</name>
<gene>
    <name evidence="2" type="ORF">BN2614_LOCUS2</name>
</gene>
<comment type="caution">
    <text evidence="2">The sequence shown here is derived from an EMBL/GenBank/DDBJ whole genome shotgun (WGS) entry which is preliminary data.</text>
</comment>
<accession>A0A9X9M9A8</accession>
<evidence type="ECO:0000313" key="3">
    <source>
        <dbReference type="Proteomes" id="UP000269945"/>
    </source>
</evidence>
<evidence type="ECO:0000313" key="2">
    <source>
        <dbReference type="EMBL" id="VCX39689.1"/>
    </source>
</evidence>
<organism evidence="2 3">
    <name type="scientific">Gulo gulo</name>
    <name type="common">Wolverine</name>
    <name type="synonym">Gluton</name>
    <dbReference type="NCBI Taxonomy" id="48420"/>
    <lineage>
        <taxon>Eukaryota</taxon>
        <taxon>Metazoa</taxon>
        <taxon>Chordata</taxon>
        <taxon>Craniata</taxon>
        <taxon>Vertebrata</taxon>
        <taxon>Euteleostomi</taxon>
        <taxon>Mammalia</taxon>
        <taxon>Eutheria</taxon>
        <taxon>Laurasiatheria</taxon>
        <taxon>Carnivora</taxon>
        <taxon>Caniformia</taxon>
        <taxon>Musteloidea</taxon>
        <taxon>Mustelidae</taxon>
        <taxon>Guloninae</taxon>
        <taxon>Gulo</taxon>
    </lineage>
</organism>
<evidence type="ECO:0000256" key="1">
    <source>
        <dbReference type="SAM" id="MobiDB-lite"/>
    </source>
</evidence>
<dbReference type="EMBL" id="CYRY02044643">
    <property type="protein sequence ID" value="VCX39689.1"/>
    <property type="molecule type" value="Genomic_DNA"/>
</dbReference>
<dbReference type="Proteomes" id="UP000269945">
    <property type="component" value="Unassembled WGS sequence"/>
</dbReference>
<sequence>MTVKVPSSEAPSFPLGGGVSKPSPWVGKDARQTVMPEVTGVQTDQSFLLGQPLVAEGRAGEGLPNIISNGVTLFK</sequence>
<dbReference type="AlphaFoldDB" id="A0A9X9M9A8"/>
<feature type="region of interest" description="Disordered" evidence="1">
    <location>
        <begin position="1"/>
        <end position="27"/>
    </location>
</feature>